<evidence type="ECO:0000313" key="1">
    <source>
        <dbReference type="EMBL" id="CDW79427.1"/>
    </source>
</evidence>
<gene>
    <name evidence="1" type="primary">Contig14860.g15827</name>
    <name evidence="1" type="ORF">STYLEM_8415</name>
</gene>
<dbReference type="InParanoid" id="A0A078AD15"/>
<accession>A0A078AD15</accession>
<sequence>MASSFNSTYALDSELKKRLRDPYDEGLESFVNESYDLRNILRIESLNNKQPLLVQTNVKRRVVDAFSQMNLNSNFGSQNTQSKIQDNIENSNLSSTQYQCPDSILSKSKNLDQSSQNEILLENDETMVCDELLEESKDQLKQGGRWVLDKSLAGRDLLMSELNKKRTLDYLFEKNNNQMAENLTLQAQCQSFDNDFQSQIIQVHSGINKKEMLKSFFQFYLSNVLQNNTALLNSYLRKLKNKYSELQPKERISFHELQESIQEMELDQDQRQMVYQLLSRETNIQELMEII</sequence>
<proteinExistence type="predicted"/>
<dbReference type="AlphaFoldDB" id="A0A078AD15"/>
<keyword evidence="2" id="KW-1185">Reference proteome</keyword>
<organism evidence="1 2">
    <name type="scientific">Stylonychia lemnae</name>
    <name type="common">Ciliate</name>
    <dbReference type="NCBI Taxonomy" id="5949"/>
    <lineage>
        <taxon>Eukaryota</taxon>
        <taxon>Sar</taxon>
        <taxon>Alveolata</taxon>
        <taxon>Ciliophora</taxon>
        <taxon>Intramacronucleata</taxon>
        <taxon>Spirotrichea</taxon>
        <taxon>Stichotrichia</taxon>
        <taxon>Sporadotrichida</taxon>
        <taxon>Oxytrichidae</taxon>
        <taxon>Stylonychinae</taxon>
        <taxon>Stylonychia</taxon>
    </lineage>
</organism>
<protein>
    <submittedName>
        <fullName evidence="1">Uncharacterized protein</fullName>
    </submittedName>
</protein>
<evidence type="ECO:0000313" key="2">
    <source>
        <dbReference type="Proteomes" id="UP000039865"/>
    </source>
</evidence>
<dbReference type="EMBL" id="CCKQ01007989">
    <property type="protein sequence ID" value="CDW79427.1"/>
    <property type="molecule type" value="Genomic_DNA"/>
</dbReference>
<dbReference type="Proteomes" id="UP000039865">
    <property type="component" value="Unassembled WGS sequence"/>
</dbReference>
<name>A0A078AD15_STYLE</name>
<reference evidence="1 2" key="1">
    <citation type="submission" date="2014-06" db="EMBL/GenBank/DDBJ databases">
        <authorList>
            <person name="Swart Estienne"/>
        </authorList>
    </citation>
    <scope>NUCLEOTIDE SEQUENCE [LARGE SCALE GENOMIC DNA]</scope>
    <source>
        <strain evidence="1 2">130c</strain>
    </source>
</reference>